<evidence type="ECO:0000256" key="4">
    <source>
        <dbReference type="ARBA" id="ARBA00023163"/>
    </source>
</evidence>
<keyword evidence="3" id="KW-0805">Transcription regulation</keyword>
<dbReference type="OrthoDB" id="5599552at2759"/>
<organism evidence="8">
    <name type="scientific">Cryptococcus bacillisporus CA1280</name>
    <dbReference type="NCBI Taxonomy" id="1296109"/>
    <lineage>
        <taxon>Eukaryota</taxon>
        <taxon>Fungi</taxon>
        <taxon>Dikarya</taxon>
        <taxon>Basidiomycota</taxon>
        <taxon>Agaricomycotina</taxon>
        <taxon>Tremellomycetes</taxon>
        <taxon>Tremellales</taxon>
        <taxon>Cryptococcaceae</taxon>
        <taxon>Cryptococcus</taxon>
        <taxon>Cryptococcus gattii species complex</taxon>
    </lineage>
</organism>
<comment type="subcellular location">
    <subcellularLocation>
        <location evidence="1">Nucleus</location>
    </subcellularLocation>
</comment>
<dbReference type="AlphaFoldDB" id="A0A0D0UF15"/>
<evidence type="ECO:0000256" key="5">
    <source>
        <dbReference type="ARBA" id="ARBA00023242"/>
    </source>
</evidence>
<feature type="compositionally biased region" description="Low complexity" evidence="6">
    <location>
        <begin position="220"/>
        <end position="247"/>
    </location>
</feature>
<evidence type="ECO:0000256" key="3">
    <source>
        <dbReference type="ARBA" id="ARBA00023015"/>
    </source>
</evidence>
<evidence type="ECO:0000256" key="2">
    <source>
        <dbReference type="ARBA" id="ARBA00022969"/>
    </source>
</evidence>
<dbReference type="InterPro" id="IPR038491">
    <property type="entry name" value="Velvet_dom_sf"/>
</dbReference>
<dbReference type="Pfam" id="PF11754">
    <property type="entry name" value="Velvet"/>
    <property type="match status" value="1"/>
</dbReference>
<dbReference type="GO" id="GO:0030435">
    <property type="term" value="P:sporulation resulting in formation of a cellular spore"/>
    <property type="evidence" value="ECO:0007669"/>
    <property type="project" value="UniProtKB-KW"/>
</dbReference>
<feature type="region of interest" description="Disordered" evidence="6">
    <location>
        <begin position="203"/>
        <end position="261"/>
    </location>
</feature>
<dbReference type="EMBL" id="KN847982">
    <property type="protein sequence ID" value="KIR46893.1"/>
    <property type="molecule type" value="Genomic_DNA"/>
</dbReference>
<keyword evidence="5" id="KW-0539">Nucleus</keyword>
<evidence type="ECO:0000313" key="8">
    <source>
        <dbReference type="EMBL" id="KIR46893.1"/>
    </source>
</evidence>
<dbReference type="HOGENOM" id="CLU_039190_0_0_1"/>
<keyword evidence="2" id="KW-0749">Sporulation</keyword>
<proteinExistence type="predicted"/>
<keyword evidence="4" id="KW-0804">Transcription</keyword>
<feature type="compositionally biased region" description="Polar residues" evidence="6">
    <location>
        <begin position="248"/>
        <end position="258"/>
    </location>
</feature>
<evidence type="ECO:0000256" key="1">
    <source>
        <dbReference type="ARBA" id="ARBA00004123"/>
    </source>
</evidence>
<dbReference type="GO" id="GO:0005634">
    <property type="term" value="C:nucleus"/>
    <property type="evidence" value="ECO:0007669"/>
    <property type="project" value="UniProtKB-SubCell"/>
</dbReference>
<feature type="compositionally biased region" description="Low complexity" evidence="6">
    <location>
        <begin position="85"/>
        <end position="96"/>
    </location>
</feature>
<reference evidence="8" key="1">
    <citation type="submission" date="2015-01" db="EMBL/GenBank/DDBJ databases">
        <title>The Genome Sequence of Cryptococcus gattii CA1280.</title>
        <authorList>
            <consortium name="The Broad Institute Genomics Platform"/>
            <person name="Cuomo C."/>
            <person name="Litvintseva A."/>
            <person name="Chen Y."/>
            <person name="Heitman J."/>
            <person name="Sun S."/>
            <person name="Springer D."/>
            <person name="Dromer F."/>
            <person name="Young S."/>
            <person name="Zeng Q."/>
            <person name="Gargeya S."/>
            <person name="Abouelleil A."/>
            <person name="Alvarado L."/>
            <person name="Chapman S.B."/>
            <person name="Gainer-Dewar J."/>
            <person name="Goldberg J."/>
            <person name="Griggs A."/>
            <person name="Gujja S."/>
            <person name="Hansen M."/>
            <person name="Howarth C."/>
            <person name="Imamovic A."/>
            <person name="Larimer J."/>
            <person name="Murphy C."/>
            <person name="Naylor J."/>
            <person name="Pearson M."/>
            <person name="Priest M."/>
            <person name="Roberts A."/>
            <person name="Saif S."/>
            <person name="Shea T."/>
            <person name="Sykes S."/>
            <person name="Wortman J."/>
            <person name="Nusbaum C."/>
            <person name="Birren B."/>
        </authorList>
    </citation>
    <scope>NUCLEOTIDE SEQUENCE [LARGE SCALE GENOMIC DNA]</scope>
    <source>
        <strain evidence="8">CA1280</strain>
    </source>
</reference>
<feature type="region of interest" description="Disordered" evidence="6">
    <location>
        <begin position="68"/>
        <end position="152"/>
    </location>
</feature>
<gene>
    <name evidence="8" type="ORF">I312_03786</name>
</gene>
<sequence length="369" mass="39849">MRQPENVRVPGIFRLKFTLFETTELGVVELTHTVSEPFEVFSPKLFKGMHESTPLTRHLAAQGLKIKLRTDTTVGRQSVRRRRASPNPTTSSTPPSMKEDLSTSQDFPPVVSTHSLSAKSRLSPSLSSKALPGPPEVLSPSSKVSRRTVSDSPRNLVWRHAAYESVRSRVSGPGKRPFTDDGLPIPPNSVDWRAFSLSRLQSADPFRTPSVPSDATNSASSQSYTPSSYPSSQLSSIQSLTTTPSPIRSSHSSTQSTLPIPRRILGIDDGVPILPLPSSFNSPGQVEFIPPSVNQVLNPSRQSSISSGPDLPAGNGLGVPSHFPAGPLAPRNRYLSAPISGPSSFRQSSPLTLPPLWPAPQEGASYERR</sequence>
<evidence type="ECO:0000259" key="7">
    <source>
        <dbReference type="PROSITE" id="PS51821"/>
    </source>
</evidence>
<dbReference type="InterPro" id="IPR037525">
    <property type="entry name" value="Velvet_dom"/>
</dbReference>
<dbReference type="PANTHER" id="PTHR33572">
    <property type="entry name" value="SPORE DEVELOPMENT REGULATOR VOSA"/>
    <property type="match status" value="1"/>
</dbReference>
<feature type="compositionally biased region" description="Polar residues" evidence="6">
    <location>
        <begin position="341"/>
        <end position="351"/>
    </location>
</feature>
<dbReference type="PANTHER" id="PTHR33572:SF18">
    <property type="entry name" value="SPORE DEVELOPMENT REGULATOR VOSA"/>
    <property type="match status" value="1"/>
</dbReference>
<feature type="domain" description="Velvet" evidence="7">
    <location>
        <begin position="1"/>
        <end position="69"/>
    </location>
</feature>
<feature type="compositionally biased region" description="Polar residues" evidence="6">
    <location>
        <begin position="210"/>
        <end position="219"/>
    </location>
</feature>
<feature type="compositionally biased region" description="Low complexity" evidence="6">
    <location>
        <begin position="115"/>
        <end position="131"/>
    </location>
</feature>
<dbReference type="InterPro" id="IPR021740">
    <property type="entry name" value="Velvet"/>
</dbReference>
<accession>A0A0D0UF15</accession>
<name>A0A0D0UF15_CRYGA</name>
<dbReference type="Gene3D" id="2.60.40.3960">
    <property type="entry name" value="Velvet domain"/>
    <property type="match status" value="1"/>
</dbReference>
<evidence type="ECO:0000256" key="6">
    <source>
        <dbReference type="SAM" id="MobiDB-lite"/>
    </source>
</evidence>
<protein>
    <recommendedName>
        <fullName evidence="7">Velvet domain-containing protein</fullName>
    </recommendedName>
</protein>
<dbReference type="PROSITE" id="PS51821">
    <property type="entry name" value="VELVET"/>
    <property type="match status" value="1"/>
</dbReference>
<feature type="region of interest" description="Disordered" evidence="6">
    <location>
        <begin position="299"/>
        <end position="369"/>
    </location>
</feature>